<evidence type="ECO:0000256" key="1">
    <source>
        <dbReference type="SAM" id="MobiDB-lite"/>
    </source>
</evidence>
<gene>
    <name evidence="2" type="ORF">SANT12839_019170</name>
</gene>
<feature type="compositionally biased region" description="Low complexity" evidence="1">
    <location>
        <begin position="1"/>
        <end position="26"/>
    </location>
</feature>
<evidence type="ECO:0000313" key="2">
    <source>
        <dbReference type="EMBL" id="GDY41035.1"/>
    </source>
</evidence>
<dbReference type="Proteomes" id="UP000299290">
    <property type="component" value="Unassembled WGS sequence"/>
</dbReference>
<sequence length="59" mass="5809">MGLVTADVGTDPGPGGATARAGATGPRPRRHYETATCRDAVSSANGAAAAHACGEQEWG</sequence>
<name>A0A4D4JWE5_9ACTN</name>
<protein>
    <submittedName>
        <fullName evidence="2">Uncharacterized protein</fullName>
    </submittedName>
</protein>
<organism evidence="2 3">
    <name type="scientific">Streptomyces antimycoticus</name>
    <dbReference type="NCBI Taxonomy" id="68175"/>
    <lineage>
        <taxon>Bacteria</taxon>
        <taxon>Bacillati</taxon>
        <taxon>Actinomycetota</taxon>
        <taxon>Actinomycetes</taxon>
        <taxon>Kitasatosporales</taxon>
        <taxon>Streptomycetaceae</taxon>
        <taxon>Streptomyces</taxon>
        <taxon>Streptomyces violaceusniger group</taxon>
    </lineage>
</organism>
<accession>A0A4D4JWE5</accession>
<proteinExistence type="predicted"/>
<feature type="region of interest" description="Disordered" evidence="1">
    <location>
        <begin position="1"/>
        <end position="32"/>
    </location>
</feature>
<reference evidence="2 3" key="1">
    <citation type="journal article" date="2020" name="Int. J. Syst. Evol. Microbiol.">
        <title>Reclassification of Streptomyces castelarensis and Streptomyces sporoclivatus as later heterotypic synonyms of Streptomyces antimycoticus.</title>
        <authorList>
            <person name="Komaki H."/>
            <person name="Tamura T."/>
        </authorList>
    </citation>
    <scope>NUCLEOTIDE SEQUENCE [LARGE SCALE GENOMIC DNA]</scope>
    <source>
        <strain evidence="2 3">NBRC 12839</strain>
    </source>
</reference>
<evidence type="ECO:0000313" key="3">
    <source>
        <dbReference type="Proteomes" id="UP000299290"/>
    </source>
</evidence>
<comment type="caution">
    <text evidence="2">The sequence shown here is derived from an EMBL/GenBank/DDBJ whole genome shotgun (WGS) entry which is preliminary data.</text>
</comment>
<dbReference type="EMBL" id="BJHV01000001">
    <property type="protein sequence ID" value="GDY41035.1"/>
    <property type="molecule type" value="Genomic_DNA"/>
</dbReference>
<keyword evidence="3" id="KW-1185">Reference proteome</keyword>
<dbReference type="AlphaFoldDB" id="A0A4D4JWE5"/>